<dbReference type="Proteomes" id="UP000078561">
    <property type="component" value="Unassembled WGS sequence"/>
</dbReference>
<reference evidence="2" key="1">
    <citation type="submission" date="2016-04" db="EMBL/GenBank/DDBJ databases">
        <authorList>
            <person name="Evans L.H."/>
            <person name="Alamgir A."/>
            <person name="Owens N."/>
            <person name="Weber N.D."/>
            <person name="Virtaneva K."/>
            <person name="Barbian K."/>
            <person name="Babar A."/>
            <person name="Rosenke K."/>
        </authorList>
    </citation>
    <scope>NUCLEOTIDE SEQUENCE [LARGE SCALE GENOMIC DNA]</scope>
    <source>
        <strain evidence="2">CBS 101.48</strain>
    </source>
</reference>
<gene>
    <name evidence="2" type="primary">ABSGL_00793.1 scaffold 958</name>
</gene>
<dbReference type="PANTHER" id="PTHR40050:SF1">
    <property type="entry name" value="INNER SPORE COAT PROTEIN H"/>
    <property type="match status" value="1"/>
</dbReference>
<dbReference type="OMA" id="ELWESHL"/>
<dbReference type="InParanoid" id="A0A163IUQ7"/>
<evidence type="ECO:0000313" key="2">
    <source>
        <dbReference type="EMBL" id="SAL95464.1"/>
    </source>
</evidence>
<dbReference type="AlphaFoldDB" id="A0A163IUQ7"/>
<dbReference type="STRING" id="4829.A0A163IUQ7"/>
<dbReference type="EMBL" id="LT550334">
    <property type="protein sequence ID" value="SAL95464.1"/>
    <property type="molecule type" value="Genomic_DNA"/>
</dbReference>
<accession>A0A163IUQ7</accession>
<dbReference type="InterPro" id="IPR014867">
    <property type="entry name" value="Spore_coat_CotH_CotH2/3/7"/>
</dbReference>
<dbReference type="PANTHER" id="PTHR40050">
    <property type="entry name" value="INNER SPORE COAT PROTEIN H"/>
    <property type="match status" value="1"/>
</dbReference>
<keyword evidence="1" id="KW-0732">Signal</keyword>
<keyword evidence="3" id="KW-1185">Reference proteome</keyword>
<feature type="signal peptide" evidence="1">
    <location>
        <begin position="1"/>
        <end position="17"/>
    </location>
</feature>
<sequence length="591" mass="66883">MKITCIFLAISFCVVSASPLARRSVRSFSVVALSTQDTNVVDIGVEIIDGKVYTMETNPDQSNLLHHVDIPTEELFATGEIKYRYVLLEPNTQTVKDTEPFERTVSEKDSVLNEFYGRETTVYDDVPTLPDAEDRDLLPLGFHRTPNTLHRYNEIVTLHIVAPPDQVDQMHTNYKDDIHVKGTMTYISSDTVRTFEGCTFSIGGRSSKRFTKLPYKFKLGKKDDLGGYRKFKLRTTASDPSYLREKLAYDIHSAAGRPISKASYVRVFINDQAIGLFLFAESYDKIWLQNEFGEDEGNGALYKSQGPLSKDKRVDDLSYYPDDLASYDTMFAVEEGGKSKKDKSDLLELIEFIDQQLKWQEDKKDDDEALDGSVELWESHLNVKGTLTNLALEFLLGTWDNYIQNAQNYYLYKPSKDTPMDWLAWDFDYSFGNGPVHMDRLVTGDYHNFTGMLTRPVSKALLAVPAFRDRFETQLTYIVTNIMAPTITTPWIDEWVKILKVDILWDQSLPRVRSGKSYDEMTHLAGGGSGSEGMTLPPGFSVGTGMDFMSRVNSNVSLSEAIEGPSSHDSLIPLKEFIQKKTEGVIEVFSS</sequence>
<feature type="chain" id="PRO_5007843354" description="Coth-domain-containing protein" evidence="1">
    <location>
        <begin position="18"/>
        <end position="591"/>
    </location>
</feature>
<protein>
    <recommendedName>
        <fullName evidence="4">Coth-domain-containing protein</fullName>
    </recommendedName>
</protein>
<evidence type="ECO:0000313" key="3">
    <source>
        <dbReference type="Proteomes" id="UP000078561"/>
    </source>
</evidence>
<proteinExistence type="predicted"/>
<name>A0A163IUQ7_ABSGL</name>
<dbReference type="Pfam" id="PF08757">
    <property type="entry name" value="CotH"/>
    <property type="match status" value="1"/>
</dbReference>
<evidence type="ECO:0008006" key="4">
    <source>
        <dbReference type="Google" id="ProtNLM"/>
    </source>
</evidence>
<evidence type="ECO:0000256" key="1">
    <source>
        <dbReference type="SAM" id="SignalP"/>
    </source>
</evidence>
<dbReference type="OrthoDB" id="10267127at2759"/>
<organism evidence="2">
    <name type="scientific">Absidia glauca</name>
    <name type="common">Pin mould</name>
    <dbReference type="NCBI Taxonomy" id="4829"/>
    <lineage>
        <taxon>Eukaryota</taxon>
        <taxon>Fungi</taxon>
        <taxon>Fungi incertae sedis</taxon>
        <taxon>Mucoromycota</taxon>
        <taxon>Mucoromycotina</taxon>
        <taxon>Mucoromycetes</taxon>
        <taxon>Mucorales</taxon>
        <taxon>Cunninghamellaceae</taxon>
        <taxon>Absidia</taxon>
    </lineage>
</organism>